<dbReference type="PIRSF" id="PIRSF006232">
    <property type="entry name" value="Pirin"/>
    <property type="match status" value="1"/>
</dbReference>
<dbReference type="PANTHER" id="PTHR43212">
    <property type="entry name" value="QUERCETIN 2,3-DIOXYGENASE"/>
    <property type="match status" value="1"/>
</dbReference>
<name>A0ABS2NT26_9FIRM</name>
<dbReference type="CDD" id="cd02910">
    <property type="entry name" value="cupin_Yhhw_N"/>
    <property type="match status" value="1"/>
</dbReference>
<dbReference type="RefSeq" id="WP_204404025.1">
    <property type="nucleotide sequence ID" value="NZ_JAFBEE010000024.1"/>
</dbReference>
<dbReference type="Gene3D" id="2.60.120.10">
    <property type="entry name" value="Jelly Rolls"/>
    <property type="match status" value="2"/>
</dbReference>
<keyword evidence="6" id="KW-1185">Reference proteome</keyword>
<dbReference type="InterPro" id="IPR003829">
    <property type="entry name" value="Pirin_N_dom"/>
</dbReference>
<evidence type="ECO:0000259" key="4">
    <source>
        <dbReference type="Pfam" id="PF17954"/>
    </source>
</evidence>
<proteinExistence type="inferred from homology"/>
<comment type="caution">
    <text evidence="5">The sequence shown here is derived from an EMBL/GenBank/DDBJ whole genome shotgun (WGS) entry which is preliminary data.</text>
</comment>
<dbReference type="Pfam" id="PF02678">
    <property type="entry name" value="Pirin"/>
    <property type="match status" value="1"/>
</dbReference>
<dbReference type="Pfam" id="PF17954">
    <property type="entry name" value="Pirin_C_2"/>
    <property type="match status" value="1"/>
</dbReference>
<protein>
    <submittedName>
        <fullName evidence="5">Redox-sensitive bicupin YhaK (Pirin superfamily)</fullName>
    </submittedName>
</protein>
<comment type="similarity">
    <text evidence="1 2">Belongs to the pirin family.</text>
</comment>
<sequence>MIKKIDYENMGKNKLSWLEATYHFSFGDYHNPENMGFGALRVLNDDIISGNRGFETHPHRDMEIVTYVVEGRLTHEDSMGNKGSIGKGQVQYMSAGTGVYHSEHNLEDQPIRTLQIWILPDKKGHTPDYGDYKFDWNARLNTWLHLISSKKGSAPIKMNQDVNFYALELESGKEIDLAVKDGRQAYLVQIEGVSIINQHILNERDGMKIVEEDVKIKATKTSHILVIEMAKNSGKTH</sequence>
<evidence type="ECO:0000256" key="2">
    <source>
        <dbReference type="RuleBase" id="RU003457"/>
    </source>
</evidence>
<feature type="domain" description="Quercetin 2,3-dioxygenase C-terminal cupin" evidence="4">
    <location>
        <begin position="146"/>
        <end position="229"/>
    </location>
</feature>
<dbReference type="InterPro" id="IPR041602">
    <property type="entry name" value="Quercetinase_C"/>
</dbReference>
<dbReference type="SUPFAM" id="SSF51182">
    <property type="entry name" value="RmlC-like cupins"/>
    <property type="match status" value="1"/>
</dbReference>
<reference evidence="5 6" key="1">
    <citation type="submission" date="2021-01" db="EMBL/GenBank/DDBJ databases">
        <title>Genomic Encyclopedia of Type Strains, Phase IV (KMG-IV): sequencing the most valuable type-strain genomes for metagenomic binning, comparative biology and taxonomic classification.</title>
        <authorList>
            <person name="Goeker M."/>
        </authorList>
    </citation>
    <scope>NUCLEOTIDE SEQUENCE [LARGE SCALE GENOMIC DNA]</scope>
    <source>
        <strain evidence="5 6">DSM 25890</strain>
    </source>
</reference>
<feature type="domain" description="Pirin N-terminal" evidence="3">
    <location>
        <begin position="15"/>
        <end position="118"/>
    </location>
</feature>
<dbReference type="Proteomes" id="UP001314796">
    <property type="component" value="Unassembled WGS sequence"/>
</dbReference>
<dbReference type="InterPro" id="IPR012093">
    <property type="entry name" value="Pirin"/>
</dbReference>
<evidence type="ECO:0000259" key="3">
    <source>
        <dbReference type="Pfam" id="PF02678"/>
    </source>
</evidence>
<dbReference type="InterPro" id="IPR011051">
    <property type="entry name" value="RmlC_Cupin_sf"/>
</dbReference>
<dbReference type="EMBL" id="JAFBEE010000024">
    <property type="protein sequence ID" value="MBM7616115.1"/>
    <property type="molecule type" value="Genomic_DNA"/>
</dbReference>
<dbReference type="InterPro" id="IPR014710">
    <property type="entry name" value="RmlC-like_jellyroll"/>
</dbReference>
<evidence type="ECO:0000313" key="6">
    <source>
        <dbReference type="Proteomes" id="UP001314796"/>
    </source>
</evidence>
<dbReference type="PANTHER" id="PTHR43212:SF3">
    <property type="entry name" value="QUERCETIN 2,3-DIOXYGENASE"/>
    <property type="match status" value="1"/>
</dbReference>
<evidence type="ECO:0000256" key="1">
    <source>
        <dbReference type="ARBA" id="ARBA00008416"/>
    </source>
</evidence>
<evidence type="ECO:0000313" key="5">
    <source>
        <dbReference type="EMBL" id="MBM7616115.1"/>
    </source>
</evidence>
<organism evidence="5 6">
    <name type="scientific">Alkaliphilus hydrothermalis</name>
    <dbReference type="NCBI Taxonomy" id="1482730"/>
    <lineage>
        <taxon>Bacteria</taxon>
        <taxon>Bacillati</taxon>
        <taxon>Bacillota</taxon>
        <taxon>Clostridia</taxon>
        <taxon>Peptostreptococcales</taxon>
        <taxon>Natronincolaceae</taxon>
        <taxon>Alkaliphilus</taxon>
    </lineage>
</organism>
<accession>A0ABS2NT26</accession>
<gene>
    <name evidence="5" type="ORF">JOC73_002691</name>
</gene>